<evidence type="ECO:0000313" key="4">
    <source>
        <dbReference type="EMBL" id="TWT76966.1"/>
    </source>
</evidence>
<proteinExistence type="predicted"/>
<dbReference type="AlphaFoldDB" id="A0A5C5YPY0"/>
<dbReference type="SUPFAM" id="SSF117281">
    <property type="entry name" value="Kelch motif"/>
    <property type="match status" value="1"/>
</dbReference>
<dbReference type="EC" id="5.1.3.24" evidence="4"/>
<comment type="caution">
    <text evidence="4">The sequence shown here is derived from an EMBL/GenBank/DDBJ whole genome shotgun (WGS) entry which is preliminary data.</text>
</comment>
<dbReference type="Gene3D" id="2.120.10.80">
    <property type="entry name" value="Kelch-type beta propeller"/>
    <property type="match status" value="1"/>
</dbReference>
<keyword evidence="4" id="KW-0413">Isomerase</keyword>
<sequence length="535" mass="56955" precursor="true">MVTHAATACLLLTLLTAPASAHFAWLSANEDGHAVLFFSEGIGERAYRLPECVVTAEVMRGVGASAEAVKMERVEEDGLNGMVSVEPVSAEARLTSSIEYGVYHGTMLRYEVNRTPLADEQPTASGDAGETIAALPWRDGETLRVLATFQGEPLPGAEVTLTDSTGDPTTTKTNKHGVAKFVGLAAGEVGLLVGHTVKDAAGEYQGDAYTSESYYLTLTTNYQPQAEKMQAASAYPELPTPVASFGAVAADGWVYVYSGHTGTEHEHSSDNLSQHFCRLKLDGGQAWESLPMQTTLQGLPLVEHGGKVYRVGGVHSRNAAGETEDMHSTDEFACFDPSSGEWTALQPLPTPRSSHDAVVIGDSLYVVGGWQLSGESPGEWSTDALRYEFDHPEQGWQAIAEPPFHRRALAASHLDGKLVVLGGMLQDEGVTNRVDAYDPATDAWSELPKLPGKGISGFGVSAWNLDGVVYASGMQGEVYALAPGASEWKSVGKLADPRFFHRLVPADGQSLLVVAGASAENGHVGTLERVEVRGN</sequence>
<keyword evidence="1" id="KW-0880">Kelch repeat</keyword>
<evidence type="ECO:0000256" key="3">
    <source>
        <dbReference type="SAM" id="SignalP"/>
    </source>
</evidence>
<evidence type="ECO:0000313" key="5">
    <source>
        <dbReference type="Proteomes" id="UP000318478"/>
    </source>
</evidence>
<protein>
    <submittedName>
        <fullName evidence="4">N-acetylneuraminate epimerase</fullName>
        <ecNumber evidence="4">5.1.3.24</ecNumber>
    </submittedName>
</protein>
<dbReference type="EMBL" id="SJPO01000005">
    <property type="protein sequence ID" value="TWT76966.1"/>
    <property type="molecule type" value="Genomic_DNA"/>
</dbReference>
<keyword evidence="3" id="KW-0732">Signal</keyword>
<keyword evidence="5" id="KW-1185">Reference proteome</keyword>
<dbReference type="PANTHER" id="PTHR45632">
    <property type="entry name" value="LD33804P"/>
    <property type="match status" value="1"/>
</dbReference>
<dbReference type="Gene3D" id="2.60.40.10">
    <property type="entry name" value="Immunoglobulins"/>
    <property type="match status" value="1"/>
</dbReference>
<dbReference type="InterPro" id="IPR013783">
    <property type="entry name" value="Ig-like_fold"/>
</dbReference>
<evidence type="ECO:0000256" key="2">
    <source>
        <dbReference type="ARBA" id="ARBA00022737"/>
    </source>
</evidence>
<feature type="chain" id="PRO_5022956615" evidence="3">
    <location>
        <begin position="22"/>
        <end position="535"/>
    </location>
</feature>
<dbReference type="SMART" id="SM00612">
    <property type="entry name" value="Kelch"/>
    <property type="match status" value="3"/>
</dbReference>
<name>A0A5C5YPY0_9BACT</name>
<dbReference type="SUPFAM" id="SSF49478">
    <property type="entry name" value="Cna protein B-type domain"/>
    <property type="match status" value="1"/>
</dbReference>
<organism evidence="4 5">
    <name type="scientific">Posidoniimonas polymericola</name>
    <dbReference type="NCBI Taxonomy" id="2528002"/>
    <lineage>
        <taxon>Bacteria</taxon>
        <taxon>Pseudomonadati</taxon>
        <taxon>Planctomycetota</taxon>
        <taxon>Planctomycetia</taxon>
        <taxon>Pirellulales</taxon>
        <taxon>Lacipirellulaceae</taxon>
        <taxon>Posidoniimonas</taxon>
    </lineage>
</organism>
<dbReference type="GO" id="GO:0016853">
    <property type="term" value="F:isomerase activity"/>
    <property type="evidence" value="ECO:0007669"/>
    <property type="project" value="UniProtKB-KW"/>
</dbReference>
<evidence type="ECO:0000256" key="1">
    <source>
        <dbReference type="ARBA" id="ARBA00022441"/>
    </source>
</evidence>
<dbReference type="Pfam" id="PF24681">
    <property type="entry name" value="Kelch_KLHDC2_KLHL20_DRC7"/>
    <property type="match status" value="1"/>
</dbReference>
<dbReference type="OrthoDB" id="232651at2"/>
<dbReference type="RefSeq" id="WP_146587160.1">
    <property type="nucleotide sequence ID" value="NZ_SJPO01000005.1"/>
</dbReference>
<dbReference type="InterPro" id="IPR006652">
    <property type="entry name" value="Kelch_1"/>
</dbReference>
<dbReference type="PANTHER" id="PTHR45632:SF3">
    <property type="entry name" value="KELCH-LIKE PROTEIN 32"/>
    <property type="match status" value="1"/>
</dbReference>
<gene>
    <name evidence="4" type="primary">nanM</name>
    <name evidence="4" type="ORF">Pla123a_23910</name>
</gene>
<reference evidence="4 5" key="1">
    <citation type="submission" date="2019-02" db="EMBL/GenBank/DDBJ databases">
        <title>Deep-cultivation of Planctomycetes and their phenomic and genomic characterization uncovers novel biology.</title>
        <authorList>
            <person name="Wiegand S."/>
            <person name="Jogler M."/>
            <person name="Boedeker C."/>
            <person name="Pinto D."/>
            <person name="Vollmers J."/>
            <person name="Rivas-Marin E."/>
            <person name="Kohn T."/>
            <person name="Peeters S.H."/>
            <person name="Heuer A."/>
            <person name="Rast P."/>
            <person name="Oberbeckmann S."/>
            <person name="Bunk B."/>
            <person name="Jeske O."/>
            <person name="Meyerdierks A."/>
            <person name="Storesund J.E."/>
            <person name="Kallscheuer N."/>
            <person name="Luecker S."/>
            <person name="Lage O.M."/>
            <person name="Pohl T."/>
            <person name="Merkel B.J."/>
            <person name="Hornburger P."/>
            <person name="Mueller R.-W."/>
            <person name="Bruemmer F."/>
            <person name="Labrenz M."/>
            <person name="Spormann A.M."/>
            <person name="Op Den Camp H."/>
            <person name="Overmann J."/>
            <person name="Amann R."/>
            <person name="Jetten M.S.M."/>
            <person name="Mascher T."/>
            <person name="Medema M.H."/>
            <person name="Devos D.P."/>
            <person name="Kaster A.-K."/>
            <person name="Ovreas L."/>
            <person name="Rohde M."/>
            <person name="Galperin M.Y."/>
            <person name="Jogler C."/>
        </authorList>
    </citation>
    <scope>NUCLEOTIDE SEQUENCE [LARGE SCALE GENOMIC DNA]</scope>
    <source>
        <strain evidence="4 5">Pla123a</strain>
    </source>
</reference>
<keyword evidence="2" id="KW-0677">Repeat</keyword>
<dbReference type="InterPro" id="IPR015915">
    <property type="entry name" value="Kelch-typ_b-propeller"/>
</dbReference>
<dbReference type="Proteomes" id="UP000318478">
    <property type="component" value="Unassembled WGS sequence"/>
</dbReference>
<accession>A0A5C5YPY0</accession>
<feature type="signal peptide" evidence="3">
    <location>
        <begin position="1"/>
        <end position="21"/>
    </location>
</feature>